<name>A0A2W1BTF7_HELAM</name>
<dbReference type="Pfam" id="PF14969">
    <property type="entry name" value="DUF4508"/>
    <property type="match status" value="1"/>
</dbReference>
<sequence length="166" mass="18398">MSAPGLTSEAQMRYMLQWFGEFSELQREDFLPVLAAARADKPQQLAALMATITCDDKPVSLFQCRIKLFNTWFPFWSVEDQDRLIKSVSETDPEFGQKLQDLLTNGPQVNGDQNGTDEVHSPIPEEEIKTEENNIVAGENGEAVVEEAPVEPVLPENVAVECAAAS</sequence>
<dbReference type="InterPro" id="IPR028019">
    <property type="entry name" value="DUF4508"/>
</dbReference>
<gene>
    <name evidence="1" type="primary">HaOG206838</name>
    <name evidence="1" type="ORF">B5X24_HaOG206838</name>
</gene>
<accession>A0A2W1BTF7</accession>
<organism evidence="1 2">
    <name type="scientific">Helicoverpa armigera</name>
    <name type="common">Cotton bollworm</name>
    <name type="synonym">Heliothis armigera</name>
    <dbReference type="NCBI Taxonomy" id="29058"/>
    <lineage>
        <taxon>Eukaryota</taxon>
        <taxon>Metazoa</taxon>
        <taxon>Ecdysozoa</taxon>
        <taxon>Arthropoda</taxon>
        <taxon>Hexapoda</taxon>
        <taxon>Insecta</taxon>
        <taxon>Pterygota</taxon>
        <taxon>Neoptera</taxon>
        <taxon>Endopterygota</taxon>
        <taxon>Lepidoptera</taxon>
        <taxon>Glossata</taxon>
        <taxon>Ditrysia</taxon>
        <taxon>Noctuoidea</taxon>
        <taxon>Noctuidae</taxon>
        <taxon>Heliothinae</taxon>
        <taxon>Helicoverpa</taxon>
    </lineage>
</organism>
<dbReference type="OrthoDB" id="6514241at2759"/>
<dbReference type="AlphaFoldDB" id="A0A2W1BTF7"/>
<evidence type="ECO:0000313" key="2">
    <source>
        <dbReference type="Proteomes" id="UP000249218"/>
    </source>
</evidence>
<dbReference type="PANTHER" id="PTHR16260">
    <property type="entry name" value="SIMILAR TO 1700123O20RIK PROTEIN"/>
    <property type="match status" value="1"/>
</dbReference>
<keyword evidence="2" id="KW-1185">Reference proteome</keyword>
<proteinExistence type="predicted"/>
<protein>
    <submittedName>
        <fullName evidence="1">Uncharacterized protein</fullName>
    </submittedName>
</protein>
<dbReference type="Proteomes" id="UP000249218">
    <property type="component" value="Unassembled WGS sequence"/>
</dbReference>
<dbReference type="EMBL" id="KZ150014">
    <property type="protein sequence ID" value="PZC75013.1"/>
    <property type="molecule type" value="Genomic_DNA"/>
</dbReference>
<evidence type="ECO:0000313" key="1">
    <source>
        <dbReference type="EMBL" id="PZC75013.1"/>
    </source>
</evidence>
<dbReference type="PANTHER" id="PTHR16260:SF3">
    <property type="entry name" value="CHROMOSOME 14 OPEN READING FRAME 119-LIKE-RELATED"/>
    <property type="match status" value="1"/>
</dbReference>
<reference evidence="1 2" key="1">
    <citation type="journal article" date="2017" name="BMC Biol.">
        <title>Genomic innovations, transcriptional plasticity and gene loss underlying the evolution and divergence of two highly polyphagous and invasive Helicoverpa pest species.</title>
        <authorList>
            <person name="Pearce S.L."/>
            <person name="Clarke D.F."/>
            <person name="East P.D."/>
            <person name="Elfekih S."/>
            <person name="Gordon K.H."/>
            <person name="Jermiin L.S."/>
            <person name="McGaughran A."/>
            <person name="Oakeshott J.G."/>
            <person name="Papanikolaou A."/>
            <person name="Perera O.P."/>
            <person name="Rane R.V."/>
            <person name="Richards S."/>
            <person name="Tay W.T."/>
            <person name="Walsh T.K."/>
            <person name="Anderson A."/>
            <person name="Anderson C.J."/>
            <person name="Asgari S."/>
            <person name="Board P.G."/>
            <person name="Bretschneider A."/>
            <person name="Campbell P.M."/>
            <person name="Chertemps T."/>
            <person name="Christeller J.T."/>
            <person name="Coppin C.W."/>
            <person name="Downes S.J."/>
            <person name="Duan G."/>
            <person name="Farnsworth C.A."/>
            <person name="Good R.T."/>
            <person name="Han L.B."/>
            <person name="Han Y.C."/>
            <person name="Hatje K."/>
            <person name="Horne I."/>
            <person name="Huang Y.P."/>
            <person name="Hughes D.S."/>
            <person name="Jacquin-Joly E."/>
            <person name="James W."/>
            <person name="Jhangiani S."/>
            <person name="Kollmar M."/>
            <person name="Kuwar S.S."/>
            <person name="Li S."/>
            <person name="Liu N.Y."/>
            <person name="Maibeche M.T."/>
            <person name="Miller J.R."/>
            <person name="Montagne N."/>
            <person name="Perry T."/>
            <person name="Qu J."/>
            <person name="Song S.V."/>
            <person name="Sutton G.G."/>
            <person name="Vogel H."/>
            <person name="Walenz B.P."/>
            <person name="Xu W."/>
            <person name="Zhang H.J."/>
            <person name="Zou Z."/>
            <person name="Batterham P."/>
            <person name="Edwards O.R."/>
            <person name="Feyereisen R."/>
            <person name="Gibbs R.A."/>
            <person name="Heckel D.G."/>
            <person name="McGrath A."/>
            <person name="Robin C."/>
            <person name="Scherer S.E."/>
            <person name="Worley K.C."/>
            <person name="Wu Y.D."/>
        </authorList>
    </citation>
    <scope>NUCLEOTIDE SEQUENCE [LARGE SCALE GENOMIC DNA]</scope>
    <source>
        <strain evidence="1">Harm_GR_Male_#8</strain>
        <tissue evidence="1">Whole organism</tissue>
    </source>
</reference>